<protein>
    <submittedName>
        <fullName evidence="1">Uncharacterized protein</fullName>
    </submittedName>
</protein>
<evidence type="ECO:0000313" key="1">
    <source>
        <dbReference type="EMBL" id="OLP75098.1"/>
    </source>
</evidence>
<organism evidence="1 2">
    <name type="scientific">Symbiodinium microadriaticum</name>
    <name type="common">Dinoflagellate</name>
    <name type="synonym">Zooxanthella microadriatica</name>
    <dbReference type="NCBI Taxonomy" id="2951"/>
    <lineage>
        <taxon>Eukaryota</taxon>
        <taxon>Sar</taxon>
        <taxon>Alveolata</taxon>
        <taxon>Dinophyceae</taxon>
        <taxon>Suessiales</taxon>
        <taxon>Symbiodiniaceae</taxon>
        <taxon>Symbiodinium</taxon>
    </lineage>
</organism>
<accession>A0A1Q9BWM0</accession>
<dbReference type="OrthoDB" id="447339at2759"/>
<feature type="non-terminal residue" evidence="1">
    <location>
        <position position="1"/>
    </location>
</feature>
<dbReference type="Proteomes" id="UP000186817">
    <property type="component" value="Unassembled WGS sequence"/>
</dbReference>
<proteinExistence type="predicted"/>
<comment type="caution">
    <text evidence="1">The sequence shown here is derived from an EMBL/GenBank/DDBJ whole genome shotgun (WGS) entry which is preliminary data.</text>
</comment>
<sequence>RKAPGLGGKARRASARVSALDSWKLLAAGWTWLRLEALVDRGSVIGYVGDVPEFEFCPVVGQEMAADTIIKAMASQLPQRVIGGAGDVLLYPRELEAIRGQTESEGELAEIASARLGTNSFPAPSFRSCFSFFSCKMSAGLWDAEAVAPAQEGEQKPAERRTKLFGYDSVALQMLEPYGEGALDGMSLREIWKGTAKGNKKCAYHSHLAADQAADPWRVGAGISMTAQALLAAVHNFRSDDMRNLLRPELYARVKEEVDGLEPVLAAINFGKGSAGQKDTGSFREAKRAKLTASSTVESALPAKNPVTAAVELRTWLLKEKSPFRSLLFVLSGKNSYYSGHVAELVARAAVQYKPMSEQDFVQAVTARMRKLEDKEGSNAAASDGTGLFDA</sequence>
<evidence type="ECO:0000313" key="2">
    <source>
        <dbReference type="Proteomes" id="UP000186817"/>
    </source>
</evidence>
<dbReference type="AlphaFoldDB" id="A0A1Q9BWM0"/>
<dbReference type="EMBL" id="LSRX01002802">
    <property type="protein sequence ID" value="OLP75098.1"/>
    <property type="molecule type" value="Genomic_DNA"/>
</dbReference>
<keyword evidence="2" id="KW-1185">Reference proteome</keyword>
<reference evidence="1 2" key="1">
    <citation type="submission" date="2016-02" db="EMBL/GenBank/DDBJ databases">
        <title>Genome analysis of coral dinoflagellate symbionts highlights evolutionary adaptations to a symbiotic lifestyle.</title>
        <authorList>
            <person name="Aranda M."/>
            <person name="Li Y."/>
            <person name="Liew Y.J."/>
            <person name="Baumgarten S."/>
            <person name="Simakov O."/>
            <person name="Wilson M."/>
            <person name="Piel J."/>
            <person name="Ashoor H."/>
            <person name="Bougouffa S."/>
            <person name="Bajic V.B."/>
            <person name="Ryu T."/>
            <person name="Ravasi T."/>
            <person name="Bayer T."/>
            <person name="Micklem G."/>
            <person name="Kim H."/>
            <person name="Bhak J."/>
            <person name="Lajeunesse T.C."/>
            <person name="Voolstra C.R."/>
        </authorList>
    </citation>
    <scope>NUCLEOTIDE SEQUENCE [LARGE SCALE GENOMIC DNA]</scope>
    <source>
        <strain evidence="1 2">CCMP2467</strain>
    </source>
</reference>
<gene>
    <name evidence="1" type="ORF">AK812_SmicGene45164</name>
</gene>
<name>A0A1Q9BWM0_SYMMI</name>